<dbReference type="Pfam" id="PF01042">
    <property type="entry name" value="Ribonuc_L-PSP"/>
    <property type="match status" value="1"/>
</dbReference>
<accession>A0ABX8U1W1</accession>
<evidence type="ECO:0000313" key="2">
    <source>
        <dbReference type="Proteomes" id="UP000824681"/>
    </source>
</evidence>
<dbReference type="InterPro" id="IPR006175">
    <property type="entry name" value="YjgF/YER057c/UK114"/>
</dbReference>
<dbReference type="Gene3D" id="3.30.1330.40">
    <property type="entry name" value="RutC-like"/>
    <property type="match status" value="1"/>
</dbReference>
<evidence type="ECO:0000313" key="1">
    <source>
        <dbReference type="EMBL" id="QYC41706.1"/>
    </source>
</evidence>
<dbReference type="EMBL" id="CP068985">
    <property type="protein sequence ID" value="QYC41706.1"/>
    <property type="molecule type" value="Genomic_DNA"/>
</dbReference>
<keyword evidence="1" id="KW-0378">Hydrolase</keyword>
<dbReference type="GO" id="GO:0016787">
    <property type="term" value="F:hydrolase activity"/>
    <property type="evidence" value="ECO:0007669"/>
    <property type="project" value="UniProtKB-KW"/>
</dbReference>
<dbReference type="PANTHER" id="PTHR11803">
    <property type="entry name" value="2-IMINOBUTANOATE/2-IMINOPROPANOATE DEAMINASE RIDA"/>
    <property type="match status" value="1"/>
</dbReference>
<gene>
    <name evidence="1" type="primary">yabJ3</name>
    <name evidence="1" type="ORF">Nocox_20490</name>
</gene>
<reference evidence="1 2" key="1">
    <citation type="journal article" date="2021" name="ACS Chem. Biol.">
        <title>Genomic-Led Discovery of a Novel Glycopeptide Antibiotic by Nonomuraea coxensis DSM 45129.</title>
        <authorList>
            <person name="Yushchuk O."/>
            <person name="Vior N.M."/>
            <person name="Andreo-Vidal A."/>
            <person name="Berini F."/>
            <person name="Ruckert C."/>
            <person name="Busche T."/>
            <person name="Binda E."/>
            <person name="Kalinowski J."/>
            <person name="Truman A.W."/>
            <person name="Marinelli F."/>
        </authorList>
    </citation>
    <scope>NUCLEOTIDE SEQUENCE [LARGE SCALE GENOMIC DNA]</scope>
    <source>
        <strain evidence="1 2">DSM 45129</strain>
    </source>
</reference>
<dbReference type="RefSeq" id="WP_020543498.1">
    <property type="nucleotide sequence ID" value="NZ_CP068985.1"/>
</dbReference>
<dbReference type="CDD" id="cd00448">
    <property type="entry name" value="YjgF_YER057c_UK114_family"/>
    <property type="match status" value="1"/>
</dbReference>
<sequence length="144" mass="15880">MTSLSISPLDPAFLPQAPGDYTHGTVVTGARRMLFVSGQVPWPENGKVPEDFDTQCRTTWRNVLAVLAEAGMGVRNLAKVTIYLADRRYREANSRIRTEILKGHTPALTIIITDIYDEAWLLEIEAIALDGQPESGSPDDQAAR</sequence>
<dbReference type="Proteomes" id="UP000824681">
    <property type="component" value="Chromosome"/>
</dbReference>
<keyword evidence="2" id="KW-1185">Reference proteome</keyword>
<organism evidence="1 2">
    <name type="scientific">Nonomuraea coxensis DSM 45129</name>
    <dbReference type="NCBI Taxonomy" id="1122611"/>
    <lineage>
        <taxon>Bacteria</taxon>
        <taxon>Bacillati</taxon>
        <taxon>Actinomycetota</taxon>
        <taxon>Actinomycetes</taxon>
        <taxon>Streptosporangiales</taxon>
        <taxon>Streptosporangiaceae</taxon>
        <taxon>Nonomuraea</taxon>
    </lineage>
</organism>
<dbReference type="InterPro" id="IPR035959">
    <property type="entry name" value="RutC-like_sf"/>
</dbReference>
<dbReference type="PANTHER" id="PTHR11803:SF44">
    <property type="entry name" value="RUTC FAMILY PROTEIN YJGH"/>
    <property type="match status" value="1"/>
</dbReference>
<name>A0ABX8U1W1_9ACTN</name>
<protein>
    <submittedName>
        <fullName evidence="1">Enamine/imine deaminase</fullName>
        <ecNumber evidence="1">3.5.4.-</ecNumber>
    </submittedName>
</protein>
<proteinExistence type="predicted"/>
<dbReference type="EC" id="3.5.4.-" evidence="1"/>
<dbReference type="SUPFAM" id="SSF55298">
    <property type="entry name" value="YjgF-like"/>
    <property type="match status" value="1"/>
</dbReference>